<accession>A0A2A6BBL4</accession>
<dbReference type="AlphaFoldDB" id="A0A2A6BBL4"/>
<sequence>MGFFLFLFVAIIVYIGYRVYRHSYDARADPSDPAYKTISESGEDSSVFEDKLAKSAKLATARSTSVKMNSFNFGFEYDEIGQNSSKMRRIEEQEQFTRT</sequence>
<reference evidence="1" key="2">
    <citation type="submission" date="2022-06" db="UniProtKB">
        <authorList>
            <consortium name="EnsemblMetazoa"/>
        </authorList>
    </citation>
    <scope>IDENTIFICATION</scope>
    <source>
        <strain evidence="1">PS312</strain>
    </source>
</reference>
<dbReference type="Proteomes" id="UP000005239">
    <property type="component" value="Unassembled WGS sequence"/>
</dbReference>
<dbReference type="EnsemblMetazoa" id="PPA15054.1">
    <property type="protein sequence ID" value="PPA15054.1"/>
    <property type="gene ID" value="WBGene00104608"/>
</dbReference>
<evidence type="ECO:0000313" key="1">
    <source>
        <dbReference type="EnsemblMetazoa" id="PPA15054.1"/>
    </source>
</evidence>
<gene>
    <name evidence="1" type="primary">WBGene00104608</name>
</gene>
<keyword evidence="2" id="KW-1185">Reference proteome</keyword>
<evidence type="ECO:0000313" key="2">
    <source>
        <dbReference type="Proteomes" id="UP000005239"/>
    </source>
</evidence>
<reference evidence="2" key="1">
    <citation type="journal article" date="2008" name="Nat. Genet.">
        <title>The Pristionchus pacificus genome provides a unique perspective on nematode lifestyle and parasitism.</title>
        <authorList>
            <person name="Dieterich C."/>
            <person name="Clifton S.W."/>
            <person name="Schuster L.N."/>
            <person name="Chinwalla A."/>
            <person name="Delehaunty K."/>
            <person name="Dinkelacker I."/>
            <person name="Fulton L."/>
            <person name="Fulton R."/>
            <person name="Godfrey J."/>
            <person name="Minx P."/>
            <person name="Mitreva M."/>
            <person name="Roeseler W."/>
            <person name="Tian H."/>
            <person name="Witte H."/>
            <person name="Yang S.P."/>
            <person name="Wilson R.K."/>
            <person name="Sommer R.J."/>
        </authorList>
    </citation>
    <scope>NUCLEOTIDE SEQUENCE [LARGE SCALE GENOMIC DNA]</scope>
    <source>
        <strain evidence="2">PS312</strain>
    </source>
</reference>
<protein>
    <submittedName>
        <fullName evidence="1">Uncharacterized protein</fullName>
    </submittedName>
</protein>
<proteinExistence type="predicted"/>
<name>A0A2A6BBL4_PRIPA</name>
<organism evidence="1 2">
    <name type="scientific">Pristionchus pacificus</name>
    <name type="common">Parasitic nematode worm</name>
    <dbReference type="NCBI Taxonomy" id="54126"/>
    <lineage>
        <taxon>Eukaryota</taxon>
        <taxon>Metazoa</taxon>
        <taxon>Ecdysozoa</taxon>
        <taxon>Nematoda</taxon>
        <taxon>Chromadorea</taxon>
        <taxon>Rhabditida</taxon>
        <taxon>Rhabditina</taxon>
        <taxon>Diplogasteromorpha</taxon>
        <taxon>Diplogasteroidea</taxon>
        <taxon>Neodiplogasteridae</taxon>
        <taxon>Pristionchus</taxon>
    </lineage>
</organism>
<accession>A0A8R1U9Y4</accession>